<reference evidence="1" key="2">
    <citation type="submission" date="2019-07" db="EMBL/GenBank/DDBJ databases">
        <authorList>
            <person name="Seetharam A."/>
            <person name="Woodhouse M."/>
            <person name="Cannon E."/>
        </authorList>
    </citation>
    <scope>NUCLEOTIDE SEQUENCE [LARGE SCALE GENOMIC DNA]</scope>
    <source>
        <strain evidence="1">cv. B73</strain>
    </source>
</reference>
<reference evidence="1" key="3">
    <citation type="submission" date="2021-05" db="UniProtKB">
        <authorList>
            <consortium name="EnsemblPlants"/>
        </authorList>
    </citation>
    <scope>IDENTIFICATION</scope>
    <source>
        <strain evidence="1">cv. B73</strain>
    </source>
</reference>
<keyword evidence="2" id="KW-1185">Reference proteome</keyword>
<sequence length="130" mass="14105">MSVPALAQVPVGSWFGLHQLSAQNLDRYRRWRGTGKKMVPSAARGVLESSSGTHSGGFMMKRCGHPSSTRSWRDPSACTSPLTPINDYHSALSLLLCYVVGVLGAAAACKPPWNLQAGQETNKKITYQCR</sequence>
<dbReference type="Proteomes" id="UP000007305">
    <property type="component" value="Chromosome 1"/>
</dbReference>
<dbReference type="Gramene" id="Zm00001eb000830_T001">
    <property type="protein sequence ID" value="Zm00001eb000830_P001"/>
    <property type="gene ID" value="Zm00001eb000830"/>
</dbReference>
<dbReference type="InParanoid" id="A0A804LC68"/>
<accession>A0A804LC68</accession>
<proteinExistence type="predicted"/>
<dbReference type="AlphaFoldDB" id="A0A804LC68"/>
<name>A0A804LC68_MAIZE</name>
<protein>
    <submittedName>
        <fullName evidence="1">Uncharacterized protein</fullName>
    </submittedName>
</protein>
<evidence type="ECO:0000313" key="2">
    <source>
        <dbReference type="Proteomes" id="UP000007305"/>
    </source>
</evidence>
<reference evidence="2" key="1">
    <citation type="submission" date="2015-12" db="EMBL/GenBank/DDBJ databases">
        <title>Update maize B73 reference genome by single molecule sequencing technologies.</title>
        <authorList>
            <consortium name="Maize Genome Sequencing Project"/>
            <person name="Ware D."/>
        </authorList>
    </citation>
    <scope>NUCLEOTIDE SEQUENCE [LARGE SCALE GENOMIC DNA]</scope>
    <source>
        <strain evidence="2">cv. B73</strain>
    </source>
</reference>
<organism evidence="1 2">
    <name type="scientific">Zea mays</name>
    <name type="common">Maize</name>
    <dbReference type="NCBI Taxonomy" id="4577"/>
    <lineage>
        <taxon>Eukaryota</taxon>
        <taxon>Viridiplantae</taxon>
        <taxon>Streptophyta</taxon>
        <taxon>Embryophyta</taxon>
        <taxon>Tracheophyta</taxon>
        <taxon>Spermatophyta</taxon>
        <taxon>Magnoliopsida</taxon>
        <taxon>Liliopsida</taxon>
        <taxon>Poales</taxon>
        <taxon>Poaceae</taxon>
        <taxon>PACMAD clade</taxon>
        <taxon>Panicoideae</taxon>
        <taxon>Andropogonodae</taxon>
        <taxon>Andropogoneae</taxon>
        <taxon>Tripsacinae</taxon>
        <taxon>Zea</taxon>
    </lineage>
</organism>
<evidence type="ECO:0000313" key="1">
    <source>
        <dbReference type="EnsemblPlants" id="Zm00001eb000830_P001"/>
    </source>
</evidence>
<dbReference type="EnsemblPlants" id="Zm00001eb000830_T001">
    <property type="protein sequence ID" value="Zm00001eb000830_P001"/>
    <property type="gene ID" value="Zm00001eb000830"/>
</dbReference>